<feature type="domain" description="Aconitase A/isopropylmalate dehydratase small subunit swivel" evidence="11">
    <location>
        <begin position="1"/>
        <end position="123"/>
    </location>
</feature>
<dbReference type="FunFam" id="3.20.19.10:FF:000003">
    <property type="entry name" value="3-isopropylmalate dehydratase small subunit"/>
    <property type="match status" value="1"/>
</dbReference>
<accession>A0A1W6YRY7</accession>
<dbReference type="InterPro" id="IPR004431">
    <property type="entry name" value="3-IsopropMal_deHydase_ssu"/>
</dbReference>
<evidence type="ECO:0000256" key="6">
    <source>
        <dbReference type="ARBA" id="ARBA00022430"/>
    </source>
</evidence>
<dbReference type="Pfam" id="PF00694">
    <property type="entry name" value="Aconitase_C"/>
    <property type="match status" value="1"/>
</dbReference>
<comment type="subunit">
    <text evidence="5 10">Heterodimer of LeuC and LeuD.</text>
</comment>
<organism evidence="12 13">
    <name type="scientific">Bordetella genomosp. 8</name>
    <dbReference type="NCBI Taxonomy" id="1416806"/>
    <lineage>
        <taxon>Bacteria</taxon>
        <taxon>Pseudomonadati</taxon>
        <taxon>Pseudomonadota</taxon>
        <taxon>Betaproteobacteria</taxon>
        <taxon>Burkholderiales</taxon>
        <taxon>Alcaligenaceae</taxon>
        <taxon>Bordetella</taxon>
    </lineage>
</organism>
<dbReference type="AlphaFoldDB" id="A0A1W6YRY7"/>
<dbReference type="OrthoDB" id="9777465at2"/>
<dbReference type="InterPro" id="IPR015928">
    <property type="entry name" value="Aconitase/3IPM_dehydase_swvl"/>
</dbReference>
<dbReference type="KEGG" id="bgv:CAL12_25400"/>
<evidence type="ECO:0000313" key="12">
    <source>
        <dbReference type="EMBL" id="ARP83817.1"/>
    </source>
</evidence>
<dbReference type="STRING" id="1416806.CAL12_25400"/>
<dbReference type="Gene3D" id="3.20.19.10">
    <property type="entry name" value="Aconitase, domain 4"/>
    <property type="match status" value="1"/>
</dbReference>
<sequence>MEAFQRLDAVALPVPRSNVDTDQVVPARYLQKPRSDDFGAYLFSNMRFDKDGSENPDFVLNQPPYRASRIVVAQRNFGCGSSREHAVWALYDYGIRAVIAPSFGDIFHSNSLKNGLLPIVLPDTTVASLLRQIQDRPGVHIVVDLAAQTVTAPDGATYSFQIDAFPKQCLLEGMDELDYTLTLSDRIADFERRHATSAAQG</sequence>
<evidence type="ECO:0000256" key="8">
    <source>
        <dbReference type="ARBA" id="ARBA00023239"/>
    </source>
</evidence>
<keyword evidence="9 10" id="KW-0100">Branched-chain amino acid biosynthesis</keyword>
<comment type="function">
    <text evidence="2 10">Catalyzes the isomerization between 2-isopropylmalate and 3-isopropylmalate, via the formation of 2-isopropylmaleate.</text>
</comment>
<dbReference type="NCBIfam" id="TIGR00171">
    <property type="entry name" value="leuD"/>
    <property type="match status" value="1"/>
</dbReference>
<evidence type="ECO:0000256" key="5">
    <source>
        <dbReference type="ARBA" id="ARBA00011271"/>
    </source>
</evidence>
<keyword evidence="8 10" id="KW-0456">Lyase</keyword>
<dbReference type="UniPathway" id="UPA00048">
    <property type="reaction ID" value="UER00071"/>
</dbReference>
<comment type="pathway">
    <text evidence="3 10">Amino-acid biosynthesis; L-leucine biosynthesis; L-leucine from 3-methyl-2-oxobutanoate: step 2/4.</text>
</comment>
<keyword evidence="13" id="KW-1185">Reference proteome</keyword>
<dbReference type="EC" id="4.2.1.33" evidence="10"/>
<reference evidence="12 13" key="1">
    <citation type="submission" date="2017-05" db="EMBL/GenBank/DDBJ databases">
        <title>Complete and WGS of Bordetella genogroups.</title>
        <authorList>
            <person name="Spilker T."/>
            <person name="LiPuma J."/>
        </authorList>
    </citation>
    <scope>NUCLEOTIDE SEQUENCE [LARGE SCALE GENOMIC DNA]</scope>
    <source>
        <strain evidence="12 13">AU19157</strain>
    </source>
</reference>
<evidence type="ECO:0000313" key="13">
    <source>
        <dbReference type="Proteomes" id="UP000194151"/>
    </source>
</evidence>
<name>A0A1W6YRY7_9BORD</name>
<dbReference type="GO" id="GO:0003861">
    <property type="term" value="F:3-isopropylmalate dehydratase activity"/>
    <property type="evidence" value="ECO:0007669"/>
    <property type="project" value="UniProtKB-UniRule"/>
</dbReference>
<dbReference type="CDD" id="cd01577">
    <property type="entry name" value="IPMI_Swivel"/>
    <property type="match status" value="1"/>
</dbReference>
<evidence type="ECO:0000256" key="3">
    <source>
        <dbReference type="ARBA" id="ARBA00004729"/>
    </source>
</evidence>
<evidence type="ECO:0000256" key="7">
    <source>
        <dbReference type="ARBA" id="ARBA00022605"/>
    </source>
</evidence>
<keyword evidence="7 10" id="KW-0028">Amino-acid biosynthesis</keyword>
<keyword evidence="6 10" id="KW-0432">Leucine biosynthesis</keyword>
<dbReference type="GO" id="GO:0009098">
    <property type="term" value="P:L-leucine biosynthetic process"/>
    <property type="evidence" value="ECO:0007669"/>
    <property type="project" value="UniProtKB-UniRule"/>
</dbReference>
<evidence type="ECO:0000256" key="9">
    <source>
        <dbReference type="ARBA" id="ARBA00023304"/>
    </source>
</evidence>
<comment type="similarity">
    <text evidence="4 10">Belongs to the LeuD family. LeuD type 1 subfamily.</text>
</comment>
<dbReference type="InterPro" id="IPR033940">
    <property type="entry name" value="IPMI_Swivel"/>
</dbReference>
<proteinExistence type="inferred from homology"/>
<dbReference type="RefSeq" id="WP_086067139.1">
    <property type="nucleotide sequence ID" value="NZ_CP021108.1"/>
</dbReference>
<dbReference type="InterPro" id="IPR050075">
    <property type="entry name" value="LeuD"/>
</dbReference>
<dbReference type="HAMAP" id="MF_01031">
    <property type="entry name" value="LeuD_type1"/>
    <property type="match status" value="1"/>
</dbReference>
<dbReference type="NCBIfam" id="NF002458">
    <property type="entry name" value="PRK01641.1"/>
    <property type="match status" value="1"/>
</dbReference>
<evidence type="ECO:0000256" key="2">
    <source>
        <dbReference type="ARBA" id="ARBA00002695"/>
    </source>
</evidence>
<dbReference type="Proteomes" id="UP000194151">
    <property type="component" value="Chromosome"/>
</dbReference>
<evidence type="ECO:0000256" key="10">
    <source>
        <dbReference type="HAMAP-Rule" id="MF_01031"/>
    </source>
</evidence>
<dbReference type="GO" id="GO:0009316">
    <property type="term" value="C:3-isopropylmalate dehydratase complex"/>
    <property type="evidence" value="ECO:0007669"/>
    <property type="project" value="InterPro"/>
</dbReference>
<gene>
    <name evidence="10" type="primary">leuD</name>
    <name evidence="12" type="ORF">CAL12_25400</name>
</gene>
<dbReference type="InterPro" id="IPR000573">
    <property type="entry name" value="AconitaseA/IPMdHydase_ssu_swvl"/>
</dbReference>
<evidence type="ECO:0000256" key="1">
    <source>
        <dbReference type="ARBA" id="ARBA00000491"/>
    </source>
</evidence>
<dbReference type="SUPFAM" id="SSF52016">
    <property type="entry name" value="LeuD/IlvD-like"/>
    <property type="match status" value="1"/>
</dbReference>
<evidence type="ECO:0000256" key="4">
    <source>
        <dbReference type="ARBA" id="ARBA00009845"/>
    </source>
</evidence>
<dbReference type="EMBL" id="CP021108">
    <property type="protein sequence ID" value="ARP83817.1"/>
    <property type="molecule type" value="Genomic_DNA"/>
</dbReference>
<evidence type="ECO:0000259" key="11">
    <source>
        <dbReference type="Pfam" id="PF00694"/>
    </source>
</evidence>
<protein>
    <recommendedName>
        <fullName evidence="10">3-isopropylmalate dehydratase small subunit</fullName>
        <ecNumber evidence="10">4.2.1.33</ecNumber>
    </recommendedName>
    <alternativeName>
        <fullName evidence="10">Alpha-IPM isomerase</fullName>
        <shortName evidence="10">IPMI</shortName>
    </alternativeName>
    <alternativeName>
        <fullName evidence="10">Isopropylmalate isomerase</fullName>
    </alternativeName>
</protein>
<comment type="catalytic activity">
    <reaction evidence="1 10">
        <text>(2R,3S)-3-isopropylmalate = (2S)-2-isopropylmalate</text>
        <dbReference type="Rhea" id="RHEA:32287"/>
        <dbReference type="ChEBI" id="CHEBI:1178"/>
        <dbReference type="ChEBI" id="CHEBI:35121"/>
        <dbReference type="EC" id="4.2.1.33"/>
    </reaction>
</comment>
<dbReference type="PANTHER" id="PTHR43345">
    <property type="entry name" value="3-ISOPROPYLMALATE DEHYDRATASE SMALL SUBUNIT 2-RELATED-RELATED"/>
    <property type="match status" value="1"/>
</dbReference>
<dbReference type="PANTHER" id="PTHR43345:SF5">
    <property type="entry name" value="3-ISOPROPYLMALATE DEHYDRATASE SMALL SUBUNIT"/>
    <property type="match status" value="1"/>
</dbReference>